<evidence type="ECO:0000259" key="18">
    <source>
        <dbReference type="SMART" id="SM00827"/>
    </source>
</evidence>
<dbReference type="Gene3D" id="6.10.60.10">
    <property type="match status" value="1"/>
</dbReference>
<dbReference type="SUPFAM" id="SSF52151">
    <property type="entry name" value="FabD/lysophospholipase-like"/>
    <property type="match status" value="2"/>
</dbReference>
<dbReference type="PIRSF" id="PIRSF005562">
    <property type="entry name" value="FAS_yeast_beta"/>
    <property type="match status" value="1"/>
</dbReference>
<evidence type="ECO:0000313" key="19">
    <source>
        <dbReference type="EMBL" id="OOF90937.1"/>
    </source>
</evidence>
<dbReference type="InterPro" id="IPR013785">
    <property type="entry name" value="Aldolase_TIM"/>
</dbReference>
<evidence type="ECO:0000256" key="2">
    <source>
        <dbReference type="ARBA" id="ARBA00010009"/>
    </source>
</evidence>
<comment type="catalytic activity">
    <reaction evidence="14">
        <text>a 2,3-saturated acyl-[ACP] + NAD(+) = a (2E)-enoyl-[ACP] + NADH + H(+)</text>
        <dbReference type="Rhea" id="RHEA:10240"/>
        <dbReference type="Rhea" id="RHEA-COMP:9925"/>
        <dbReference type="Rhea" id="RHEA-COMP:9926"/>
        <dbReference type="ChEBI" id="CHEBI:15378"/>
        <dbReference type="ChEBI" id="CHEBI:57540"/>
        <dbReference type="ChEBI" id="CHEBI:57945"/>
        <dbReference type="ChEBI" id="CHEBI:78784"/>
        <dbReference type="ChEBI" id="CHEBI:78785"/>
        <dbReference type="EC" id="1.3.1.9"/>
    </reaction>
</comment>
<dbReference type="Pfam" id="PF16073">
    <property type="entry name" value="SAT"/>
    <property type="match status" value="1"/>
</dbReference>
<dbReference type="Gene3D" id="6.10.140.1400">
    <property type="match status" value="1"/>
</dbReference>
<comment type="catalytic activity">
    <reaction evidence="11">
        <text>acetyl-CoA + n malonyl-CoA + 2n NADPH + 4n H(+) = a long-chain-acyl-CoA + n CoA + n CO2 + 2n NADP(+).</text>
        <dbReference type="EC" id="2.3.1.86"/>
    </reaction>
</comment>
<protein>
    <recommendedName>
        <fullName evidence="18">Malonyl-CoA:ACP transacylase (MAT) domain-containing protein</fullName>
    </recommendedName>
</protein>
<keyword evidence="7 16" id="KW-0520">NAD</keyword>
<dbReference type="Gene3D" id="3.40.366.10">
    <property type="entry name" value="Malonyl-Coenzyme A Acyl Carrier Protein, domain 2"/>
    <property type="match status" value="3"/>
</dbReference>
<dbReference type="EMBL" id="KV907513">
    <property type="protein sequence ID" value="OOF90937.1"/>
    <property type="molecule type" value="Genomic_DNA"/>
</dbReference>
<keyword evidence="9" id="KW-0511">Multifunctional enzyme</keyword>
<evidence type="ECO:0000256" key="6">
    <source>
        <dbReference type="ARBA" id="ARBA00023002"/>
    </source>
</evidence>
<reference evidence="20" key="1">
    <citation type="journal article" date="2017" name="Genome Biol.">
        <title>Comparative genomics reveals high biological diversity and specific adaptations in the industrially and medically important fungal genus Aspergillus.</title>
        <authorList>
            <person name="de Vries R.P."/>
            <person name="Riley R."/>
            <person name="Wiebenga A."/>
            <person name="Aguilar-Osorio G."/>
            <person name="Amillis S."/>
            <person name="Uchima C.A."/>
            <person name="Anderluh G."/>
            <person name="Asadollahi M."/>
            <person name="Askin M."/>
            <person name="Barry K."/>
            <person name="Battaglia E."/>
            <person name="Bayram O."/>
            <person name="Benocci T."/>
            <person name="Braus-Stromeyer S.A."/>
            <person name="Caldana C."/>
            <person name="Canovas D."/>
            <person name="Cerqueira G.C."/>
            <person name="Chen F."/>
            <person name="Chen W."/>
            <person name="Choi C."/>
            <person name="Clum A."/>
            <person name="Dos Santos R.A."/>
            <person name="Damasio A.R."/>
            <person name="Diallinas G."/>
            <person name="Emri T."/>
            <person name="Fekete E."/>
            <person name="Flipphi M."/>
            <person name="Freyberg S."/>
            <person name="Gallo A."/>
            <person name="Gournas C."/>
            <person name="Habgood R."/>
            <person name="Hainaut M."/>
            <person name="Harispe M.L."/>
            <person name="Henrissat B."/>
            <person name="Hilden K.S."/>
            <person name="Hope R."/>
            <person name="Hossain A."/>
            <person name="Karabika E."/>
            <person name="Karaffa L."/>
            <person name="Karanyi Z."/>
            <person name="Krasevec N."/>
            <person name="Kuo A."/>
            <person name="Kusch H."/>
            <person name="LaButti K."/>
            <person name="Lagendijk E.L."/>
            <person name="Lapidus A."/>
            <person name="Levasseur A."/>
            <person name="Lindquist E."/>
            <person name="Lipzen A."/>
            <person name="Logrieco A.F."/>
            <person name="MacCabe A."/>
            <person name="Maekelae M.R."/>
            <person name="Malavazi I."/>
            <person name="Melin P."/>
            <person name="Meyer V."/>
            <person name="Mielnichuk N."/>
            <person name="Miskei M."/>
            <person name="Molnar A.P."/>
            <person name="Mule G."/>
            <person name="Ngan C.Y."/>
            <person name="Orejas M."/>
            <person name="Orosz E."/>
            <person name="Ouedraogo J.P."/>
            <person name="Overkamp K.M."/>
            <person name="Park H.-S."/>
            <person name="Perrone G."/>
            <person name="Piumi F."/>
            <person name="Punt P.J."/>
            <person name="Ram A.F."/>
            <person name="Ramon A."/>
            <person name="Rauscher S."/>
            <person name="Record E."/>
            <person name="Riano-Pachon D.M."/>
            <person name="Robert V."/>
            <person name="Roehrig J."/>
            <person name="Ruller R."/>
            <person name="Salamov A."/>
            <person name="Salih N.S."/>
            <person name="Samson R.A."/>
            <person name="Sandor E."/>
            <person name="Sanguinetti M."/>
            <person name="Schuetze T."/>
            <person name="Sepcic K."/>
            <person name="Shelest E."/>
            <person name="Sherlock G."/>
            <person name="Sophianopoulou V."/>
            <person name="Squina F.M."/>
            <person name="Sun H."/>
            <person name="Susca A."/>
            <person name="Todd R.B."/>
            <person name="Tsang A."/>
            <person name="Unkles S.E."/>
            <person name="van de Wiele N."/>
            <person name="van Rossen-Uffink D."/>
            <person name="Oliveira J.V."/>
            <person name="Vesth T.C."/>
            <person name="Visser J."/>
            <person name="Yu J.-H."/>
            <person name="Zhou M."/>
            <person name="Andersen M.R."/>
            <person name="Archer D.B."/>
            <person name="Baker S.E."/>
            <person name="Benoit I."/>
            <person name="Brakhage A.A."/>
            <person name="Braus G.H."/>
            <person name="Fischer R."/>
            <person name="Frisvad J.C."/>
            <person name="Goldman G.H."/>
            <person name="Houbraken J."/>
            <person name="Oakley B."/>
            <person name="Pocsi I."/>
            <person name="Scazzocchio C."/>
            <person name="Seiboth B."/>
            <person name="vanKuyk P.A."/>
            <person name="Wortman J."/>
            <person name="Dyer P.S."/>
            <person name="Grigoriev I.V."/>
        </authorList>
    </citation>
    <scope>NUCLEOTIDE SEQUENCE [LARGE SCALE GENOMIC DNA]</scope>
    <source>
        <strain evidence="20">ITEM 5010</strain>
    </source>
</reference>
<dbReference type="Gene3D" id="1.20.930.70">
    <property type="match status" value="1"/>
</dbReference>
<dbReference type="OrthoDB" id="4251012at2759"/>
<comment type="catalytic activity">
    <reaction evidence="12">
        <text>holo-[ACP] + malonyl-CoA = malonyl-[ACP] + CoA</text>
        <dbReference type="Rhea" id="RHEA:41792"/>
        <dbReference type="Rhea" id="RHEA-COMP:9623"/>
        <dbReference type="Rhea" id="RHEA-COMP:9685"/>
        <dbReference type="ChEBI" id="CHEBI:57287"/>
        <dbReference type="ChEBI" id="CHEBI:57384"/>
        <dbReference type="ChEBI" id="CHEBI:64479"/>
        <dbReference type="ChEBI" id="CHEBI:78449"/>
        <dbReference type="EC" id="2.3.1.39"/>
    </reaction>
</comment>
<dbReference type="GO" id="GO:0004318">
    <property type="term" value="F:enoyl-[acyl-carrier-protein] reductase (NADH) activity"/>
    <property type="evidence" value="ECO:0007669"/>
    <property type="project" value="UniProtKB-UniRule"/>
</dbReference>
<dbReference type="PRINTS" id="PR01483">
    <property type="entry name" value="FASYNTHASE"/>
</dbReference>
<dbReference type="InterPro" id="IPR016035">
    <property type="entry name" value="Acyl_Trfase/lysoPLipase"/>
</dbReference>
<dbReference type="InterPro" id="IPR001227">
    <property type="entry name" value="Ac_transferase_dom_sf"/>
</dbReference>
<accession>A0A1R3R8Z0</accession>
<dbReference type="InterPro" id="IPR032088">
    <property type="entry name" value="SAT"/>
</dbReference>
<dbReference type="InterPro" id="IPR003965">
    <property type="entry name" value="Fatty_acid_synthase"/>
</dbReference>
<dbReference type="PANTHER" id="PTHR10982">
    <property type="entry name" value="MALONYL COA-ACYL CARRIER PROTEIN TRANSACYLASE"/>
    <property type="match status" value="1"/>
</dbReference>
<dbReference type="GO" id="GO:0004321">
    <property type="term" value="F:fatty-acyl-CoA synthase activity"/>
    <property type="evidence" value="ECO:0007669"/>
    <property type="project" value="UniProtKB-EC"/>
</dbReference>
<dbReference type="InterPro" id="IPR029069">
    <property type="entry name" value="HotDog_dom_sf"/>
</dbReference>
<dbReference type="VEuPathDB" id="FungiDB:ASPCADRAFT_177918"/>
<dbReference type="Pfam" id="PF01575">
    <property type="entry name" value="MaoC_dehydratas"/>
    <property type="match status" value="1"/>
</dbReference>
<evidence type="ECO:0000256" key="12">
    <source>
        <dbReference type="ARBA" id="ARBA00048462"/>
    </source>
</evidence>
<evidence type="ECO:0000256" key="14">
    <source>
        <dbReference type="ARBA" id="ARBA00048572"/>
    </source>
</evidence>
<dbReference type="Gene3D" id="2.40.128.700">
    <property type="match status" value="1"/>
</dbReference>
<dbReference type="GO" id="GO:0004312">
    <property type="term" value="F:fatty acid synthase activity"/>
    <property type="evidence" value="ECO:0007669"/>
    <property type="project" value="InterPro"/>
</dbReference>
<evidence type="ECO:0000256" key="11">
    <source>
        <dbReference type="ARBA" id="ARBA00048237"/>
    </source>
</evidence>
<feature type="domain" description="Malonyl-CoA:ACP transacylase (MAT)" evidence="18">
    <location>
        <begin position="1675"/>
        <end position="2014"/>
    </location>
</feature>
<dbReference type="SMART" id="SM00827">
    <property type="entry name" value="PKS_AT"/>
    <property type="match status" value="1"/>
</dbReference>
<evidence type="ECO:0000256" key="8">
    <source>
        <dbReference type="ARBA" id="ARBA00023239"/>
    </source>
</evidence>
<dbReference type="SUPFAM" id="SSF54637">
    <property type="entry name" value="Thioesterase/thiol ester dehydrase-isomerase"/>
    <property type="match status" value="2"/>
</dbReference>
<dbReference type="SUPFAM" id="SSF51412">
    <property type="entry name" value="Inosine monophosphate dehydrogenase (IMPDH)"/>
    <property type="match status" value="1"/>
</dbReference>
<dbReference type="Proteomes" id="UP000188318">
    <property type="component" value="Unassembled WGS sequence"/>
</dbReference>
<dbReference type="Gene3D" id="3.30.70.3320">
    <property type="match status" value="1"/>
</dbReference>
<dbReference type="GO" id="GO:0005835">
    <property type="term" value="C:fatty acid synthase complex"/>
    <property type="evidence" value="ECO:0007669"/>
    <property type="project" value="UniProtKB-UniRule"/>
</dbReference>
<dbReference type="GO" id="GO:0006633">
    <property type="term" value="P:fatty acid biosynthetic process"/>
    <property type="evidence" value="ECO:0007669"/>
    <property type="project" value="InterPro"/>
</dbReference>
<evidence type="ECO:0000256" key="5">
    <source>
        <dbReference type="ARBA" id="ARBA00022857"/>
    </source>
</evidence>
<dbReference type="GO" id="GO:0016297">
    <property type="term" value="F:fatty acyl-[ACP] hydrolase activity"/>
    <property type="evidence" value="ECO:0007669"/>
    <property type="project" value="UniProtKB-EC"/>
</dbReference>
<dbReference type="Pfam" id="PF17951">
    <property type="entry name" value="FAS_meander"/>
    <property type="match status" value="1"/>
</dbReference>
<dbReference type="GO" id="GO:0004314">
    <property type="term" value="F:[acyl-carrier-protein] S-malonyltransferase activity"/>
    <property type="evidence" value="ECO:0007669"/>
    <property type="project" value="UniProtKB-EC"/>
</dbReference>
<dbReference type="Pfam" id="PF00698">
    <property type="entry name" value="Acyl_transf_1"/>
    <property type="match status" value="1"/>
</dbReference>
<dbReference type="FunFam" id="3.20.20.70:FF:000078">
    <property type="entry name" value="Fatty acid synthase beta subunit dehydratase"/>
    <property type="match status" value="1"/>
</dbReference>
<evidence type="ECO:0000256" key="3">
    <source>
        <dbReference type="ARBA" id="ARBA00022679"/>
    </source>
</evidence>
<keyword evidence="3 16" id="KW-0808">Transferase</keyword>
<feature type="active site" description="For acetyltransferase activity" evidence="17">
    <location>
        <position position="286"/>
    </location>
</feature>
<comment type="similarity">
    <text evidence="2 16">Belongs to the fungal fatty acid synthetase subunit beta family.</text>
</comment>
<keyword evidence="5 16" id="KW-0521">NADP</keyword>
<evidence type="ECO:0000256" key="16">
    <source>
        <dbReference type="PIRNR" id="PIRNR005562"/>
    </source>
</evidence>
<dbReference type="Pfam" id="PF22235">
    <property type="entry name" value="FAS1_thioest_ins"/>
    <property type="match status" value="1"/>
</dbReference>
<keyword evidence="6 16" id="KW-0560">Oxidoreductase</keyword>
<evidence type="ECO:0000256" key="7">
    <source>
        <dbReference type="ARBA" id="ARBA00023027"/>
    </source>
</evidence>
<dbReference type="InterPro" id="IPR014043">
    <property type="entry name" value="Acyl_transferase_dom"/>
</dbReference>
<dbReference type="InterPro" id="IPR002539">
    <property type="entry name" value="MaoC-like_dom"/>
</dbReference>
<dbReference type="GO" id="GO:0019171">
    <property type="term" value="F:(3R)-hydroxyacyl-[acyl-carrier-protein] dehydratase activity"/>
    <property type="evidence" value="ECO:0007669"/>
    <property type="project" value="UniProtKB-EC"/>
</dbReference>
<dbReference type="PANTHER" id="PTHR10982:SF21">
    <property type="entry name" value="FATTY ACID SYNTHASE SUBUNIT BETA"/>
    <property type="match status" value="1"/>
</dbReference>
<dbReference type="OMA" id="MVMPLEK"/>
<comment type="catalytic activity">
    <reaction evidence="1">
        <text>a (3R)-hydroxyacyl-[ACP] = a (2E)-enoyl-[ACP] + H2O</text>
        <dbReference type="Rhea" id="RHEA:13097"/>
        <dbReference type="Rhea" id="RHEA-COMP:9925"/>
        <dbReference type="Rhea" id="RHEA-COMP:9945"/>
        <dbReference type="ChEBI" id="CHEBI:15377"/>
        <dbReference type="ChEBI" id="CHEBI:78784"/>
        <dbReference type="ChEBI" id="CHEBI:78827"/>
        <dbReference type="EC" id="4.2.1.59"/>
    </reaction>
</comment>
<evidence type="ECO:0000313" key="20">
    <source>
        <dbReference type="Proteomes" id="UP000188318"/>
    </source>
</evidence>
<dbReference type="Pfam" id="PF13452">
    <property type="entry name" value="FAS1_DH_region"/>
    <property type="match status" value="1"/>
</dbReference>
<evidence type="ECO:0000256" key="4">
    <source>
        <dbReference type="ARBA" id="ARBA00022801"/>
    </source>
</evidence>
<feature type="active site" description="For malonyltransferase activity" evidence="17">
    <location>
        <position position="1819"/>
    </location>
</feature>
<comment type="catalytic activity">
    <reaction evidence="13">
        <text>(9Z)-octadecenoyl-[ACP] + H2O = (9Z)-octadecenoate + holo-[ACP] + H(+)</text>
        <dbReference type="Rhea" id="RHEA:15057"/>
        <dbReference type="Rhea" id="RHEA-COMP:9685"/>
        <dbReference type="Rhea" id="RHEA-COMP:9924"/>
        <dbReference type="ChEBI" id="CHEBI:15377"/>
        <dbReference type="ChEBI" id="CHEBI:15378"/>
        <dbReference type="ChEBI" id="CHEBI:30823"/>
        <dbReference type="ChEBI" id="CHEBI:64479"/>
        <dbReference type="ChEBI" id="CHEBI:78783"/>
        <dbReference type="EC" id="3.1.2.14"/>
    </reaction>
</comment>
<dbReference type="InterPro" id="IPR050830">
    <property type="entry name" value="Fungal_FAS"/>
</dbReference>
<dbReference type="CDD" id="cd03447">
    <property type="entry name" value="FAS_MaoC"/>
    <property type="match status" value="1"/>
</dbReference>
<dbReference type="InterPro" id="IPR040883">
    <property type="entry name" value="FAS_meander"/>
</dbReference>
<keyword evidence="20" id="KW-1185">Reference proteome</keyword>
<dbReference type="InterPro" id="IPR016452">
    <property type="entry name" value="Fas1/AflB-like"/>
</dbReference>
<gene>
    <name evidence="19" type="ORF">ASPCADRAFT_177918</name>
</gene>
<dbReference type="Gene3D" id="3.20.20.70">
    <property type="entry name" value="Aldolase class I"/>
    <property type="match status" value="1"/>
</dbReference>
<evidence type="ECO:0000256" key="13">
    <source>
        <dbReference type="ARBA" id="ARBA00048536"/>
    </source>
</evidence>
<dbReference type="InterPro" id="IPR039569">
    <property type="entry name" value="FAS1-like_DH_region"/>
</dbReference>
<dbReference type="STRING" id="602072.A0A1R3R8Z0"/>
<sequence>MSTLSISSQPISHASSPPCPSPVDLAFHFGSSRFILSIPNTHFQSLQSQKAAFISSLSSCSNRGALHSPSVLCLAFIEFLLDQECVSRSALAAVLRAFDIEFLHRDNEIHCLVARLTTVPSERQQWLAVYYRAVEASGDVIPGSSLGYSCSRTCALFDHVRSSGFHLMAVFGGQGEASRTCVQELADLYTIYRPMLRRFVGQAAALLYQLSRVPNSWFHYRGRLLDLMTWLNDKSTIPDCKDIAQAPISVPVIGLLSLARYFVTCRILAITPGELRALFSATTGHSQGLLVSTVIAMSDSWDSLYANSDLAIEVLFWLGCECHRGAPGSSSSISRTSDYSGIHAEPSYMLTLRGITREQLDSILARLNRTLPTNEQVEMALVNSRDQFVVAGPVASLVHMHSYLSTITSPDTDLTRVPFSKRKPFIHYGFLPISTPFHTRYLGEAVGRLKRRFSDRRIVAEQLKVPVYHTLTGQDLRQIGGNILHVVLEAVARETCDWPTALSGRHPHDTSRSPSHIIVFDRGGLGPMVKRIQEGKGIRIIQGSDLDSRDSEIGTMQDLFSPRLLDSSTRLQSWAQQFQPHLTTGPAGLETRITSLLGTPPVIVAGMTPTTVHWDFVSAIMNAGYHAELAGGGYRNSSDMAEAIDKLVANIAPGRGVTCNLVYANPRAMCWQIALLRRLSHSRVPIDGLTIGAGVPSLEIASEYIRTLGLRHISFKPGSVATIRQVIDIAKAHPDFPIILQWTGGRGGGHHSFEDFYAPILSTYGLVRQQPNIYLVAGSGLGNSDSIYPYITGQWSVLLGYPCMPFDGVLLGSRLMVAQEAHTSSAVKDIIANTPGVLDGDWEKTYEGPAGGVITVQSEMGEPIHKIATRGVRLWADMDRTVFSLPRKDRVAYLAEHHHSIIHRLNSDFAKPWFGRNDLGDVVGLDEMTYTEVLARLVDLMYVRHQERWIDPTYVDFTMAIASRALERLPRAAASQEATLSRSVLSEAPARFLNAFTVACPTAADEILNPEDVSYFLTRSQLPGQKPVNFIPALNEDFELYFKKDSLWQSEDTDAVVDQDPDRVCILHGPVAAQYSLGCDQTAREILDTITHGLIERMQRDVGSEDSTPSSGSGLITPDSWSSVSGVKEIAIEDFSLTSTAVSESTDDRTVSVTAAVLATSPSWPAWVRAIFGDKVVFRGRSREKNPFQQFVTLYPDTIMRYDFDRSEVCVTVQDPCKATSLMKISCLDGVDIRVDLYPPQVSDPLQLVYRFDLSSGPFGLSELTKKRSARVRSFYSKLWLQQNTGLYSSIHETFHGRKMRLTRELLEDLAAAVGPAFPDPRLVMPISDVLPVSAGIIIAWDVITRPLVVGEIDGDLLRLVHRSNTFEYSVGASALRVGDSVRCQSQVQAVYVEHAGKVIVVEAQITRSGKAVMSVTSSFLYRGVFKGGSAFRRIKSEWTLHLESDLDEVILRHRSWFHLHNNAVSLSGTSLLFSVETYAEDKEGGFKSLRVTGTVCFQARGCLGQEVGSISFECDRCAGNPVLQFLERKARPLSNQTSLQNPGWPGLSSIEVQMPVSNQPYAEISTDFNPIHVSTIFASLADLPGTVCHGMCTSAIAVAALEYLALEGDRSRLRWFTADFTGMVMPLEKLVVLIKHIGMIGGRMRFTVDVVRKEDYEKVLVAEAIVDQPATAYLFTGQGSQSKGMGMDLYRSSPVAQAMWDGIDGQLYASYGWSVLDIVKNNPKSVTVHFGGKRGRQIRENYLAITTETVLPDGVRVQAPVLPGLTPRSTSYTFTDPRGLLYSTQFAQPAILLFEAAAVADLRDKGYVSPDAMYAGHSLGEFGALSALSSSIPMGALAELAFYRGLMMQASVSRSDQGAAYGMVAPDLDETGLSDLVRAIALASQELLEVVNYNVEGEQYVCSGTVTNLWVLGRLMDCLAQSDRREGESKGTTPQDELILQLLSEAKNLPQPIQLRRGQATIPLEGIDVPFHSTHLRSTVDRFRQCLLRPGFLEGNVDLEALGRYIPNVMARPFSVDEAYIQEAYERTQSPILGEILGVRGV</sequence>
<dbReference type="Gene3D" id="1.20.1050.120">
    <property type="match status" value="1"/>
</dbReference>
<name>A0A1R3R8Z0_ASPC5</name>
<evidence type="ECO:0000256" key="1">
    <source>
        <dbReference type="ARBA" id="ARBA00001055"/>
    </source>
</evidence>
<dbReference type="Pfam" id="PF08354">
    <property type="entry name" value="Fas1-AflB-like_hel"/>
    <property type="match status" value="1"/>
</dbReference>
<dbReference type="GO" id="GO:0004313">
    <property type="term" value="F:[acyl-carrier-protein] S-acetyltransferase activity"/>
    <property type="evidence" value="ECO:0007669"/>
    <property type="project" value="UniProtKB-EC"/>
</dbReference>
<keyword evidence="8" id="KW-0456">Lyase</keyword>
<comment type="catalytic activity">
    <reaction evidence="15">
        <text>holo-[ACP] + acetyl-CoA = acetyl-[ACP] + CoA</text>
        <dbReference type="Rhea" id="RHEA:41788"/>
        <dbReference type="Rhea" id="RHEA-COMP:9621"/>
        <dbReference type="Rhea" id="RHEA-COMP:9685"/>
        <dbReference type="ChEBI" id="CHEBI:57287"/>
        <dbReference type="ChEBI" id="CHEBI:57288"/>
        <dbReference type="ChEBI" id="CHEBI:64479"/>
        <dbReference type="ChEBI" id="CHEBI:78446"/>
        <dbReference type="EC" id="2.3.1.38"/>
    </reaction>
</comment>
<evidence type="ECO:0000256" key="15">
    <source>
        <dbReference type="ARBA" id="ARBA00048835"/>
    </source>
</evidence>
<dbReference type="InterPro" id="IPR013565">
    <property type="entry name" value="Fas1/AflB-like_central"/>
</dbReference>
<organism evidence="19 20">
    <name type="scientific">Aspergillus carbonarius (strain ITEM 5010)</name>
    <dbReference type="NCBI Taxonomy" id="602072"/>
    <lineage>
        <taxon>Eukaryota</taxon>
        <taxon>Fungi</taxon>
        <taxon>Dikarya</taxon>
        <taxon>Ascomycota</taxon>
        <taxon>Pezizomycotina</taxon>
        <taxon>Eurotiomycetes</taxon>
        <taxon>Eurotiomycetidae</taxon>
        <taxon>Eurotiales</taxon>
        <taxon>Aspergillaceae</taxon>
        <taxon>Aspergillus</taxon>
        <taxon>Aspergillus subgen. Circumdati</taxon>
    </lineage>
</organism>
<keyword evidence="4 16" id="KW-0378">Hydrolase</keyword>
<evidence type="ECO:0000256" key="10">
    <source>
        <dbReference type="ARBA" id="ARBA00033756"/>
    </source>
</evidence>
<evidence type="ECO:0000256" key="9">
    <source>
        <dbReference type="ARBA" id="ARBA00023268"/>
    </source>
</evidence>
<comment type="subunit">
    <text evidence="10">[Alpha(6)beta(6)] hexamers of two multifunctional subunits (alpha and beta).</text>
</comment>
<evidence type="ECO:0000256" key="17">
    <source>
        <dbReference type="PIRSR" id="PIRSR005562-1"/>
    </source>
</evidence>
<proteinExistence type="inferred from homology"/>
<dbReference type="Gene3D" id="3.10.129.10">
    <property type="entry name" value="Hotdog Thioesterase"/>
    <property type="match status" value="1"/>
</dbReference>